<comment type="catalytic activity">
    <reaction evidence="15">
        <text>Endonucleolytic cleavage of single-stranded RNA in A- and U-rich regions.</text>
        <dbReference type="EC" id="3.1.26.12"/>
    </reaction>
</comment>
<evidence type="ECO:0000256" key="10">
    <source>
        <dbReference type="ARBA" id="ARBA00022759"/>
    </source>
</evidence>
<keyword evidence="15" id="KW-0820">tRNA-binding</keyword>
<evidence type="ECO:0000313" key="18">
    <source>
        <dbReference type="EMBL" id="CAG4972805.1"/>
    </source>
</evidence>
<feature type="region of interest" description="Disordered" evidence="16">
    <location>
        <begin position="900"/>
        <end position="924"/>
    </location>
</feature>
<accession>A0ABN7QVS9</accession>
<keyword evidence="15" id="KW-0862">Zinc</keyword>
<feature type="region of interest" description="Disordered" evidence="16">
    <location>
        <begin position="575"/>
        <end position="886"/>
    </location>
</feature>
<feature type="compositionally biased region" description="Basic and acidic residues" evidence="16">
    <location>
        <begin position="1022"/>
        <end position="1036"/>
    </location>
</feature>
<feature type="compositionally biased region" description="Polar residues" evidence="16">
    <location>
        <begin position="630"/>
        <end position="644"/>
    </location>
</feature>
<dbReference type="InterPro" id="IPR019307">
    <property type="entry name" value="RNA-bd_AU-1/RNase_E/G"/>
</dbReference>
<evidence type="ECO:0000256" key="9">
    <source>
        <dbReference type="ARBA" id="ARBA00022730"/>
    </source>
</evidence>
<dbReference type="InterPro" id="IPR028878">
    <property type="entry name" value="RNase_E"/>
</dbReference>
<comment type="function">
    <text evidence="15">Endoribonuclease that plays a central role in RNA processing and decay. Required for the maturation of 5S and 16S rRNAs and the majority of tRNAs. Also involved in the degradation of most mRNAs.</text>
</comment>
<dbReference type="Pfam" id="PF20833">
    <property type="entry name" value="RNase_E_G_Thio"/>
    <property type="match status" value="1"/>
</dbReference>
<evidence type="ECO:0000256" key="7">
    <source>
        <dbReference type="ARBA" id="ARBA00022722"/>
    </source>
</evidence>
<evidence type="ECO:0000259" key="17">
    <source>
        <dbReference type="PROSITE" id="PS50126"/>
    </source>
</evidence>
<dbReference type="SMART" id="SM00316">
    <property type="entry name" value="S1"/>
    <property type="match status" value="1"/>
</dbReference>
<evidence type="ECO:0000256" key="11">
    <source>
        <dbReference type="ARBA" id="ARBA00022801"/>
    </source>
</evidence>
<keyword evidence="12 15" id="KW-0460">Magnesium</keyword>
<reference evidence="18 19" key="1">
    <citation type="submission" date="2021-04" db="EMBL/GenBank/DDBJ databases">
        <authorList>
            <person name="Rodrigo-Torres L."/>
            <person name="Arahal R. D."/>
            <person name="Lucena T."/>
        </authorList>
    </citation>
    <scope>NUCLEOTIDE SEQUENCE [LARGE SCALE GENOMIC DNA]</scope>
    <source>
        <strain evidence="18 19">CECT 30171</strain>
    </source>
</reference>
<keyword evidence="13 15" id="KW-0694">RNA-binding</keyword>
<feature type="region of interest" description="Required for zinc-mediated homotetramerization and catalytic activity" evidence="15">
    <location>
        <begin position="402"/>
        <end position="405"/>
    </location>
</feature>
<keyword evidence="9 15" id="KW-0699">rRNA-binding</keyword>
<evidence type="ECO:0000256" key="8">
    <source>
        <dbReference type="ARBA" id="ARBA00022723"/>
    </source>
</evidence>
<organism evidence="18 19">
    <name type="scientific">Novilysobacter luteus</name>
    <dbReference type="NCBI Taxonomy" id="2822368"/>
    <lineage>
        <taxon>Bacteria</taxon>
        <taxon>Pseudomonadati</taxon>
        <taxon>Pseudomonadota</taxon>
        <taxon>Gammaproteobacteria</taxon>
        <taxon>Lysobacterales</taxon>
        <taxon>Lysobacteraceae</taxon>
        <taxon>Novilysobacter</taxon>
    </lineage>
</organism>
<dbReference type="GO" id="GO:0008995">
    <property type="term" value="F:ribonuclease E activity"/>
    <property type="evidence" value="ECO:0007669"/>
    <property type="project" value="UniProtKB-EC"/>
</dbReference>
<evidence type="ECO:0000256" key="2">
    <source>
        <dbReference type="ARBA" id="ARBA00022475"/>
    </source>
</evidence>
<evidence type="ECO:0000256" key="6">
    <source>
        <dbReference type="ARBA" id="ARBA00022694"/>
    </source>
</evidence>
<keyword evidence="14 15" id="KW-0472">Membrane</keyword>
<comment type="cofactor">
    <cofactor evidence="15">
        <name>Mg(2+)</name>
        <dbReference type="ChEBI" id="CHEBI:18420"/>
    </cofactor>
    <text evidence="15">Binds 1 Mg(2+) ion per subunit.</text>
</comment>
<keyword evidence="10 15" id="KW-0255">Endonuclease</keyword>
<dbReference type="Proteomes" id="UP000680116">
    <property type="component" value="Chromosome"/>
</dbReference>
<evidence type="ECO:0000256" key="12">
    <source>
        <dbReference type="ARBA" id="ARBA00022842"/>
    </source>
</evidence>
<dbReference type="Pfam" id="PF10150">
    <property type="entry name" value="RNase_E_G"/>
    <property type="match status" value="1"/>
</dbReference>
<dbReference type="InterPro" id="IPR004659">
    <property type="entry name" value="RNase_E/G"/>
</dbReference>
<dbReference type="Gene3D" id="3.40.1260.20">
    <property type="entry name" value="Ribonuclease E, catalytic domain"/>
    <property type="match status" value="1"/>
</dbReference>
<keyword evidence="3 15" id="KW-0963">Cytoplasm</keyword>
<feature type="binding site" evidence="15">
    <location>
        <position position="405"/>
    </location>
    <ligand>
        <name>Zn(2+)</name>
        <dbReference type="ChEBI" id="CHEBI:29105"/>
        <note>ligand shared between dimeric partners</note>
    </ligand>
</feature>
<feature type="domain" description="S1 motif" evidence="17">
    <location>
        <begin position="39"/>
        <end position="118"/>
    </location>
</feature>
<feature type="compositionally biased region" description="Low complexity" evidence="16">
    <location>
        <begin position="667"/>
        <end position="678"/>
    </location>
</feature>
<evidence type="ECO:0000256" key="1">
    <source>
        <dbReference type="ARBA" id="ARBA00005663"/>
    </source>
</evidence>
<name>A0ABN7QVS9_9GAMM</name>
<dbReference type="SUPFAM" id="SSF50249">
    <property type="entry name" value="Nucleic acid-binding proteins"/>
    <property type="match status" value="1"/>
</dbReference>
<dbReference type="InterPro" id="IPR003029">
    <property type="entry name" value="S1_domain"/>
</dbReference>
<keyword evidence="19" id="KW-1185">Reference proteome</keyword>
<dbReference type="PROSITE" id="PS50126">
    <property type="entry name" value="S1"/>
    <property type="match status" value="1"/>
</dbReference>
<keyword evidence="8 15" id="KW-0479">Metal-binding</keyword>
<keyword evidence="7 15" id="KW-0540">Nuclease</keyword>
<dbReference type="Pfam" id="PF00575">
    <property type="entry name" value="S1"/>
    <property type="match status" value="1"/>
</dbReference>
<evidence type="ECO:0000256" key="5">
    <source>
        <dbReference type="ARBA" id="ARBA00022552"/>
    </source>
</evidence>
<dbReference type="InterPro" id="IPR012340">
    <property type="entry name" value="NA-bd_OB-fold"/>
</dbReference>
<evidence type="ECO:0000256" key="13">
    <source>
        <dbReference type="ARBA" id="ARBA00022884"/>
    </source>
</evidence>
<evidence type="ECO:0000256" key="15">
    <source>
        <dbReference type="HAMAP-Rule" id="MF_00970"/>
    </source>
</evidence>
<dbReference type="RefSeq" id="WP_215217931.1">
    <property type="nucleotide sequence ID" value="NZ_OU015430.1"/>
</dbReference>
<feature type="compositionally biased region" description="Acidic residues" evidence="16">
    <location>
        <begin position="791"/>
        <end position="801"/>
    </location>
</feature>
<evidence type="ECO:0000313" key="19">
    <source>
        <dbReference type="Proteomes" id="UP000680116"/>
    </source>
</evidence>
<feature type="compositionally biased region" description="Low complexity" evidence="16">
    <location>
        <begin position="730"/>
        <end position="759"/>
    </location>
</feature>
<evidence type="ECO:0000256" key="4">
    <source>
        <dbReference type="ARBA" id="ARBA00022519"/>
    </source>
</evidence>
<gene>
    <name evidence="15 18" type="primary">rne</name>
    <name evidence="18" type="ORF">LYB30171_01304</name>
</gene>
<evidence type="ECO:0000256" key="16">
    <source>
        <dbReference type="SAM" id="MobiDB-lite"/>
    </source>
</evidence>
<feature type="compositionally biased region" description="Basic residues" evidence="16">
    <location>
        <begin position="762"/>
        <end position="775"/>
    </location>
</feature>
<feature type="binding site" evidence="15">
    <location>
        <position position="344"/>
    </location>
    <ligand>
        <name>Mg(2+)</name>
        <dbReference type="ChEBI" id="CHEBI:18420"/>
        <note>catalytic</note>
    </ligand>
</feature>
<comment type="subunit">
    <text evidence="15">Component of the RNA degradosome, which is a multiprotein complex involved in RNA processing and mRNA degradation. Within the RNA degradosome, RNase E assembles into a homotetramer formed by a dimer of dimers.</text>
</comment>
<comment type="subcellular location">
    <subcellularLocation>
        <location evidence="15">Cytoplasm</location>
    </subcellularLocation>
    <subcellularLocation>
        <location evidence="15">Cell inner membrane</location>
        <topology evidence="15">Peripheral membrane protein</topology>
        <orientation evidence="15">Cytoplasmic side</orientation>
    </subcellularLocation>
</comment>
<dbReference type="EMBL" id="OU015430">
    <property type="protein sequence ID" value="CAG4972805.1"/>
    <property type="molecule type" value="Genomic_DNA"/>
</dbReference>
<feature type="binding site" evidence="15">
    <location>
        <position position="402"/>
    </location>
    <ligand>
        <name>Zn(2+)</name>
        <dbReference type="ChEBI" id="CHEBI:29105"/>
        <note>ligand shared between dimeric partners</note>
    </ligand>
</feature>
<keyword evidence="5 15" id="KW-0698">rRNA processing</keyword>
<feature type="compositionally biased region" description="Basic and acidic residues" evidence="16">
    <location>
        <begin position="686"/>
        <end position="696"/>
    </location>
</feature>
<comment type="similarity">
    <text evidence="1">Belongs to the RNase E/G family. RNase G subfamily.</text>
</comment>
<feature type="region of interest" description="Disordered" evidence="16">
    <location>
        <begin position="964"/>
        <end position="1036"/>
    </location>
</feature>
<dbReference type="Gene3D" id="2.40.50.140">
    <property type="entry name" value="Nucleic acid-binding proteins"/>
    <property type="match status" value="1"/>
</dbReference>
<keyword evidence="4 15" id="KW-0997">Cell inner membrane</keyword>
<proteinExistence type="inferred from homology"/>
<dbReference type="CDD" id="cd04453">
    <property type="entry name" value="S1_RNase_E"/>
    <property type="match status" value="1"/>
</dbReference>
<dbReference type="HAMAP" id="MF_00970">
    <property type="entry name" value="RNase_E"/>
    <property type="match status" value="1"/>
</dbReference>
<feature type="binding site" evidence="15">
    <location>
        <position position="301"/>
    </location>
    <ligand>
        <name>Mg(2+)</name>
        <dbReference type="ChEBI" id="CHEBI:18420"/>
        <note>catalytic</note>
    </ligand>
</feature>
<evidence type="ECO:0000256" key="3">
    <source>
        <dbReference type="ARBA" id="ARBA00022490"/>
    </source>
</evidence>
<dbReference type="PANTHER" id="PTHR30001:SF1">
    <property type="entry name" value="RIBONUCLEASE E_G-LIKE PROTEIN, CHLOROPLASTIC"/>
    <property type="match status" value="1"/>
</dbReference>
<keyword evidence="11 15" id="KW-0378">Hydrolase</keyword>
<dbReference type="EC" id="3.1.26.12" evidence="15"/>
<keyword evidence="2 15" id="KW-1003">Cell membrane</keyword>
<feature type="compositionally biased region" description="Low complexity" evidence="16">
    <location>
        <begin position="843"/>
        <end position="873"/>
    </location>
</feature>
<feature type="compositionally biased region" description="Gly residues" evidence="16">
    <location>
        <begin position="985"/>
        <end position="995"/>
    </location>
</feature>
<sequence length="1036" mass="111231">MKRMLINATQAEELRVAIVDGQNLYDIDIEQPSKEQKKSNIYKGKITRLEPSLEAAFVEYGAARHGFLPLKEISRDYYQAGVDPNKAGLKELLREGQEVVVQVDKEERGNKGAALTTFISLAGRYMVLMPNSPTAGGVSRRIEGDDRAELKKAMDSLNIPDDMGVIIRTAGVGRDAEELQWDLDYLLQVWKSVAEAALSKPAPFLIYQESRLIIRALRDYMRPDVGEILVDTEEMYAEAREFVEQVMPHNLRKLKHYTDDVPLFNRFQIESQIENAYEREVRLPSGGALVIDQTEALTAVDVNSARATKGSDIEETAFHTNLEAAEEVARQMRLRDLGGLVVIDFIDMSSNKHQREVENRLQHALRQDRARVQVGRISRFGLLEMSRQRLRPSLGESSQIVCPRCEGHGRMRGVESLSLSILRVAEEHAMKDNTGQVLVQAPTEIATYLLNEKRRALSEIEKRHDAPIVIVADEQLHTPHYEVTRIRENEMGEETSRPSYHRGTPRKLPTHALTKAHLNIPAAPAVTNVKPAQPAPLREPREPAAAVAAPVAAVVAPTHSIGVVERIMRFFRGQPAGAESSSKSKSSDRSRSQDGRGRGDRTERGDRNGQRRGKAGRDGRRDEASRDSQQRQPRNGASQEQTASRGAKQGRQKQPRGQADEKARGNAPGADAAAEAPATPKPPRQPRGEKQRKDAEAVDPAIVAGATAAATVAAAASEQDDVKQNRAETPAAADVESAAAAPASQDASASADQGEAGAEGSRRRRGRRGGRRRRRGGSENAATENASPTDVLDEIDADGTDAGDAAAVANRSQPEFDFDDDASPAEPAAPRPAKARNRTASPANVAATEVAPAAADAGQEPVAPVETAAPEPESNTPAPVARTIAAETVDAVEPPSPAVVAAQAASGHEPAGPVDTSATGDGGKVEPTVIQEAVVEETVVNDNIVPAPVAVDETAVVDTQVSEPAAAVIDPATQVSQSGDVERGGTAGQANGNGSGAQVQPRTAGLFDDESAPTAPQAAADGQRDEDGEQARQRDA</sequence>
<evidence type="ECO:0000256" key="14">
    <source>
        <dbReference type="ARBA" id="ARBA00023136"/>
    </source>
</evidence>
<comment type="cofactor">
    <cofactor evidence="15">
        <name>Zn(2+)</name>
        <dbReference type="ChEBI" id="CHEBI:29105"/>
    </cofactor>
    <text evidence="15">Binds 2 Zn(2+) ions per homotetramer.</text>
</comment>
<protein>
    <recommendedName>
        <fullName evidence="15">Ribonuclease E</fullName>
        <shortName evidence="15">RNase E</shortName>
        <ecNumber evidence="15">3.1.26.12</ecNumber>
    </recommendedName>
</protein>
<dbReference type="PANTHER" id="PTHR30001">
    <property type="entry name" value="RIBONUCLEASE"/>
    <property type="match status" value="1"/>
</dbReference>
<comment type="similarity">
    <text evidence="15">Belongs to the RNase E/G family. RNase E subfamily.</text>
</comment>
<dbReference type="NCBIfam" id="TIGR00757">
    <property type="entry name" value="RNaseEG"/>
    <property type="match status" value="1"/>
</dbReference>
<feature type="compositionally biased region" description="Low complexity" evidence="16">
    <location>
        <begin position="698"/>
        <end position="716"/>
    </location>
</feature>
<keyword evidence="6 15" id="KW-0819">tRNA processing</keyword>
<feature type="compositionally biased region" description="Basic and acidic residues" evidence="16">
    <location>
        <begin position="585"/>
        <end position="629"/>
    </location>
</feature>
<dbReference type="InterPro" id="IPR048583">
    <property type="entry name" value="RNase_E_G_thioredoxin-like"/>
</dbReference>